<dbReference type="InterPro" id="IPR026960">
    <property type="entry name" value="RVT-Znf"/>
</dbReference>
<evidence type="ECO:0000259" key="1">
    <source>
        <dbReference type="Pfam" id="PF13966"/>
    </source>
</evidence>
<name>A0AAV5JIF2_9ROSI</name>
<keyword evidence="3" id="KW-1185">Reference proteome</keyword>
<dbReference type="PANTHER" id="PTHR36617:SF16">
    <property type="entry name" value="OS04G0516500 PROTEIN"/>
    <property type="match status" value="1"/>
</dbReference>
<organism evidence="2 3">
    <name type="scientific">Rubroshorea leprosula</name>
    <dbReference type="NCBI Taxonomy" id="152421"/>
    <lineage>
        <taxon>Eukaryota</taxon>
        <taxon>Viridiplantae</taxon>
        <taxon>Streptophyta</taxon>
        <taxon>Embryophyta</taxon>
        <taxon>Tracheophyta</taxon>
        <taxon>Spermatophyta</taxon>
        <taxon>Magnoliopsida</taxon>
        <taxon>eudicotyledons</taxon>
        <taxon>Gunneridae</taxon>
        <taxon>Pentapetalae</taxon>
        <taxon>rosids</taxon>
        <taxon>malvids</taxon>
        <taxon>Malvales</taxon>
        <taxon>Dipterocarpaceae</taxon>
        <taxon>Rubroshorea</taxon>
    </lineage>
</organism>
<dbReference type="Proteomes" id="UP001054252">
    <property type="component" value="Unassembled WGS sequence"/>
</dbReference>
<reference evidence="2 3" key="1">
    <citation type="journal article" date="2021" name="Commun. Biol.">
        <title>The genome of Shorea leprosula (Dipterocarpaceae) highlights the ecological relevance of drought in aseasonal tropical rainforests.</title>
        <authorList>
            <person name="Ng K.K.S."/>
            <person name="Kobayashi M.J."/>
            <person name="Fawcett J.A."/>
            <person name="Hatakeyama M."/>
            <person name="Paape T."/>
            <person name="Ng C.H."/>
            <person name="Ang C.C."/>
            <person name="Tnah L.H."/>
            <person name="Lee C.T."/>
            <person name="Nishiyama T."/>
            <person name="Sese J."/>
            <person name="O'Brien M.J."/>
            <person name="Copetti D."/>
            <person name="Mohd Noor M.I."/>
            <person name="Ong R.C."/>
            <person name="Putra M."/>
            <person name="Sireger I.Z."/>
            <person name="Indrioko S."/>
            <person name="Kosugi Y."/>
            <person name="Izuno A."/>
            <person name="Isagi Y."/>
            <person name="Lee S.L."/>
            <person name="Shimizu K.K."/>
        </authorList>
    </citation>
    <scope>NUCLEOTIDE SEQUENCE [LARGE SCALE GENOMIC DNA]</scope>
    <source>
        <strain evidence="2">214</strain>
    </source>
</reference>
<evidence type="ECO:0000313" key="2">
    <source>
        <dbReference type="EMBL" id="GKV12253.1"/>
    </source>
</evidence>
<feature type="domain" description="Reverse transcriptase zinc-binding" evidence="1">
    <location>
        <begin position="151"/>
        <end position="241"/>
    </location>
</feature>
<dbReference type="Pfam" id="PF13966">
    <property type="entry name" value="zf-RVT"/>
    <property type="match status" value="1"/>
</dbReference>
<evidence type="ECO:0000313" key="3">
    <source>
        <dbReference type="Proteomes" id="UP001054252"/>
    </source>
</evidence>
<dbReference type="EMBL" id="BPVZ01000036">
    <property type="protein sequence ID" value="GKV12253.1"/>
    <property type="molecule type" value="Genomic_DNA"/>
</dbReference>
<dbReference type="PANTHER" id="PTHR36617">
    <property type="entry name" value="PROTEIN, PUTATIVE-RELATED"/>
    <property type="match status" value="1"/>
</dbReference>
<protein>
    <recommendedName>
        <fullName evidence="1">Reverse transcriptase zinc-binding domain-containing protein</fullName>
    </recommendedName>
</protein>
<accession>A0AAV5JIF2</accession>
<comment type="caution">
    <text evidence="2">The sequence shown here is derived from an EMBL/GenBank/DDBJ whole genome shotgun (WGS) entry which is preliminary data.</text>
</comment>
<proteinExistence type="predicted"/>
<sequence length="396" mass="47262">MEKTFHKFYGFKPGVYSNRNQIPYQISTWWRDVCCIDKIDRERVGWLLEGFRIKLGDGKRVSFWWDNWCGVGYLANKYPRLYLLSTGKDNKCYQMGNDGNEQWSWNLQWRRKLFEWETEEAKELQQLIEDKRITHGRPDSWEWVHDKDGQYSTKTAYSILTKDQIETNEISTFKRIWNPKFPSKVSAFNWQLLLDRVPTKANLVIRGILGELEDGKCVFCKVEDEDSKHLFLKCKITSWVWQECAKWWGIEIRLERDCWDSFQMFGKWSKDPKVKEGWDCIWSTVIWTVWLARNQMIFQDKKTDPRKLLEIIQVRSFQWITANLDRGTDEEISGCTILLSIEMELGHDGYIEQLFDYSLLLHGLSGLSRCSQCMLNDVIASGIQYWEDFDDLYREI</sequence>
<dbReference type="AlphaFoldDB" id="A0AAV5JIF2"/>
<gene>
    <name evidence="2" type="ORF">SLEP1_g23424</name>
</gene>